<dbReference type="PROSITE" id="PS51724">
    <property type="entry name" value="SPOR"/>
    <property type="match status" value="1"/>
</dbReference>
<name>A0A251X8W3_9GAMM</name>
<keyword evidence="2" id="KW-0812">Transmembrane</keyword>
<dbReference type="Gene3D" id="3.30.70.1070">
    <property type="entry name" value="Sporulation related repeat"/>
    <property type="match status" value="1"/>
</dbReference>
<dbReference type="Proteomes" id="UP000194798">
    <property type="component" value="Unassembled WGS sequence"/>
</dbReference>
<dbReference type="GO" id="GO:0030428">
    <property type="term" value="C:cell septum"/>
    <property type="evidence" value="ECO:0007669"/>
    <property type="project" value="TreeGrafter"/>
</dbReference>
<evidence type="ECO:0000313" key="4">
    <source>
        <dbReference type="EMBL" id="OUD14224.1"/>
    </source>
</evidence>
<dbReference type="GO" id="GO:0032153">
    <property type="term" value="C:cell division site"/>
    <property type="evidence" value="ECO:0007669"/>
    <property type="project" value="TreeGrafter"/>
</dbReference>
<feature type="domain" description="SPOR" evidence="3">
    <location>
        <begin position="141"/>
        <end position="221"/>
    </location>
</feature>
<dbReference type="InterPro" id="IPR007730">
    <property type="entry name" value="SPOR-like_dom"/>
</dbReference>
<dbReference type="Pfam" id="PF05036">
    <property type="entry name" value="SPOR"/>
    <property type="match status" value="1"/>
</dbReference>
<accession>A0A251X8W3</accession>
<dbReference type="AlphaFoldDB" id="A0A251X8W3"/>
<gene>
    <name evidence="4" type="ORF">TPSD3_07800</name>
</gene>
<dbReference type="SUPFAM" id="SSF110997">
    <property type="entry name" value="Sporulation related repeat"/>
    <property type="match status" value="1"/>
</dbReference>
<feature type="region of interest" description="Disordered" evidence="1">
    <location>
        <begin position="66"/>
        <end position="92"/>
    </location>
</feature>
<sequence>MAVPRRSRYEEVDRWRSSRPWSWLLAGILIGIGFSVFTYTQLMLPHTQPTAVTTTVDAAPAVLAETETSPSETEKTVVSAEPSSKTETTPTKTTPRFEFYTVLPDQEVTVNNTSPRPLPLGTNPEAETEDVATLAVGTAPITTPGTYLLQVGSFRDVREAEGLKSYLASLGITSHIERATLSNSHDVWHRVRLGPFNDLNRLNDIRARLTQHQVTAIVVQF</sequence>
<dbReference type="InterPro" id="IPR052521">
    <property type="entry name" value="Cell_div_SPOR-domain"/>
</dbReference>
<evidence type="ECO:0000256" key="2">
    <source>
        <dbReference type="SAM" id="Phobius"/>
    </source>
</evidence>
<evidence type="ECO:0000313" key="5">
    <source>
        <dbReference type="Proteomes" id="UP000194798"/>
    </source>
</evidence>
<organism evidence="4 5">
    <name type="scientific">Thioflexithrix psekupsensis</name>
    <dbReference type="NCBI Taxonomy" id="1570016"/>
    <lineage>
        <taxon>Bacteria</taxon>
        <taxon>Pseudomonadati</taxon>
        <taxon>Pseudomonadota</taxon>
        <taxon>Gammaproteobacteria</taxon>
        <taxon>Thiotrichales</taxon>
        <taxon>Thioflexithrix</taxon>
    </lineage>
</organism>
<keyword evidence="2" id="KW-0472">Membrane</keyword>
<dbReference type="GO" id="GO:0032506">
    <property type="term" value="P:cytokinetic process"/>
    <property type="evidence" value="ECO:0007669"/>
    <property type="project" value="TreeGrafter"/>
</dbReference>
<dbReference type="OrthoDB" id="8558195at2"/>
<proteinExistence type="predicted"/>
<keyword evidence="2" id="KW-1133">Transmembrane helix</keyword>
<reference evidence="4 5" key="1">
    <citation type="submission" date="2016-12" db="EMBL/GenBank/DDBJ databases">
        <title>Thioflexothrix psekupsii D3 genome sequencing and assembly.</title>
        <authorList>
            <person name="Fomenkov A."/>
            <person name="Vincze T."/>
            <person name="Grabovich M."/>
            <person name="Anton B.P."/>
            <person name="Dubinina G."/>
            <person name="Orlova M."/>
            <person name="Belousova E."/>
            <person name="Roberts R.J."/>
        </authorList>
    </citation>
    <scope>NUCLEOTIDE SEQUENCE [LARGE SCALE GENOMIC DNA]</scope>
    <source>
        <strain evidence="4">D3</strain>
    </source>
</reference>
<dbReference type="PANTHER" id="PTHR38687:SF1">
    <property type="entry name" value="CELL DIVISION PROTEIN DEDD"/>
    <property type="match status" value="1"/>
</dbReference>
<evidence type="ECO:0000259" key="3">
    <source>
        <dbReference type="PROSITE" id="PS51724"/>
    </source>
</evidence>
<dbReference type="PANTHER" id="PTHR38687">
    <property type="entry name" value="CELL DIVISION PROTEIN DEDD-RELATED"/>
    <property type="match status" value="1"/>
</dbReference>
<feature type="transmembrane region" description="Helical" evidence="2">
    <location>
        <begin position="21"/>
        <end position="40"/>
    </location>
</feature>
<comment type="caution">
    <text evidence="4">The sequence shown here is derived from an EMBL/GenBank/DDBJ whole genome shotgun (WGS) entry which is preliminary data.</text>
</comment>
<keyword evidence="5" id="KW-1185">Reference proteome</keyword>
<dbReference type="GO" id="GO:0042834">
    <property type="term" value="F:peptidoglycan binding"/>
    <property type="evidence" value="ECO:0007669"/>
    <property type="project" value="InterPro"/>
</dbReference>
<dbReference type="EMBL" id="MSLT01000012">
    <property type="protein sequence ID" value="OUD14224.1"/>
    <property type="molecule type" value="Genomic_DNA"/>
</dbReference>
<protein>
    <recommendedName>
        <fullName evidence="3">SPOR domain-containing protein</fullName>
    </recommendedName>
</protein>
<dbReference type="InterPro" id="IPR036680">
    <property type="entry name" value="SPOR-like_sf"/>
</dbReference>
<evidence type="ECO:0000256" key="1">
    <source>
        <dbReference type="SAM" id="MobiDB-lite"/>
    </source>
</evidence>
<dbReference type="RefSeq" id="WP_086488005.1">
    <property type="nucleotide sequence ID" value="NZ_MSLT01000012.1"/>
</dbReference>